<keyword evidence="1" id="KW-1133">Transmembrane helix</keyword>
<sequence>MNITDFQKKMIWGVGVLSIVCLWIAFPFIFKLLIEAYKFPKDFTDFGPFGDIYGSLNTLISSIALCAVAYSTYLQITSLNETRVTNKEQLKLAEKSHQEQLNESRNAIFANQFYSLLNYKREKFNSIVLECRNNEYQKEIKKASGLTVMQILTTDFVARLSSNPLFFENLSESEIRDHFFEVGRHLFTDSISPVVSYFFIYKNLINLINESEISAKDKAHFLDVLCNSMFQEEQMVLFWIAPVFPDIKRFIENSYIFNQIWYDESLKNYGLRFHKIKTFRISGWVELFKKNESENPT</sequence>
<keyword evidence="1" id="KW-0812">Transmembrane</keyword>
<gene>
    <name evidence="2" type="ORF">F913_01028</name>
</gene>
<evidence type="ECO:0000313" key="3">
    <source>
        <dbReference type="Proteomes" id="UP000013021"/>
    </source>
</evidence>
<feature type="transmembrane region" description="Helical" evidence="1">
    <location>
        <begin position="54"/>
        <end position="73"/>
    </location>
</feature>
<reference evidence="2 3" key="1">
    <citation type="submission" date="2013-02" db="EMBL/GenBank/DDBJ databases">
        <title>The Genome Sequence of Acinetobacter baumannii NIPH 80.</title>
        <authorList>
            <consortium name="The Broad Institute Genome Sequencing Platform"/>
            <consortium name="The Broad Institute Genome Sequencing Center for Infectious Disease"/>
            <person name="Cerqueira G."/>
            <person name="Feldgarden M."/>
            <person name="Courvalin P."/>
            <person name="Perichon B."/>
            <person name="Grillot-Courvalin C."/>
            <person name="Clermont D."/>
            <person name="Rocha E."/>
            <person name="Yoon E.-J."/>
            <person name="Nemec A."/>
            <person name="Walker B."/>
            <person name="Young S.K."/>
            <person name="Zeng Q."/>
            <person name="Gargeya S."/>
            <person name="Fitzgerald M."/>
            <person name="Haas B."/>
            <person name="Abouelleil A."/>
            <person name="Alvarado L."/>
            <person name="Arachchi H.M."/>
            <person name="Berlin A.M."/>
            <person name="Chapman S.B."/>
            <person name="Dewar J."/>
            <person name="Goldberg J."/>
            <person name="Griggs A."/>
            <person name="Gujja S."/>
            <person name="Hansen M."/>
            <person name="Howarth C."/>
            <person name="Imamovic A."/>
            <person name="Larimer J."/>
            <person name="McCowan C."/>
            <person name="Murphy C."/>
            <person name="Neiman D."/>
            <person name="Pearson M."/>
            <person name="Priest M."/>
            <person name="Roberts A."/>
            <person name="Saif S."/>
            <person name="Shea T."/>
            <person name="Sisk P."/>
            <person name="Sykes S."/>
            <person name="Wortman J."/>
            <person name="Nusbaum C."/>
            <person name="Birren B."/>
        </authorList>
    </citation>
    <scope>NUCLEOTIDE SEQUENCE [LARGE SCALE GENOMIC DNA]</scope>
    <source>
        <strain evidence="2 3">NIPH 80</strain>
    </source>
</reference>
<name>N9L935_ACIBA</name>
<dbReference type="PATRIC" id="fig|1217629.3.peg.986"/>
<evidence type="ECO:0000313" key="2">
    <source>
        <dbReference type="EMBL" id="ENW74569.1"/>
    </source>
</evidence>
<organism evidence="2 3">
    <name type="scientific">Acinetobacter baumannii NIPH 80</name>
    <dbReference type="NCBI Taxonomy" id="1217629"/>
    <lineage>
        <taxon>Bacteria</taxon>
        <taxon>Pseudomonadati</taxon>
        <taxon>Pseudomonadota</taxon>
        <taxon>Gammaproteobacteria</taxon>
        <taxon>Moraxellales</taxon>
        <taxon>Moraxellaceae</taxon>
        <taxon>Acinetobacter</taxon>
        <taxon>Acinetobacter calcoaceticus/baumannii complex</taxon>
    </lineage>
</organism>
<dbReference type="Proteomes" id="UP000013021">
    <property type="component" value="Unassembled WGS sequence"/>
</dbReference>
<accession>N9L935</accession>
<keyword evidence="1" id="KW-0472">Membrane</keyword>
<dbReference type="AlphaFoldDB" id="N9L935"/>
<comment type="caution">
    <text evidence="2">The sequence shown here is derived from an EMBL/GenBank/DDBJ whole genome shotgun (WGS) entry which is preliminary data.</text>
</comment>
<dbReference type="HOGENOM" id="CLU_968473_0_0_6"/>
<dbReference type="EMBL" id="APRE01000024">
    <property type="protein sequence ID" value="ENW74569.1"/>
    <property type="molecule type" value="Genomic_DNA"/>
</dbReference>
<protein>
    <recommendedName>
        <fullName evidence="4">Phage abortive infection protein</fullName>
    </recommendedName>
</protein>
<proteinExistence type="predicted"/>
<evidence type="ECO:0008006" key="4">
    <source>
        <dbReference type="Google" id="ProtNLM"/>
    </source>
</evidence>
<evidence type="ECO:0000256" key="1">
    <source>
        <dbReference type="SAM" id="Phobius"/>
    </source>
</evidence>
<dbReference type="RefSeq" id="WP_005137944.1">
    <property type="nucleotide sequence ID" value="NZ_KB849947.1"/>
</dbReference>
<feature type="transmembrane region" description="Helical" evidence="1">
    <location>
        <begin position="12"/>
        <end position="34"/>
    </location>
</feature>